<keyword evidence="7 11" id="KW-0663">Pyridoxal phosphate</keyword>
<comment type="similarity">
    <text evidence="3 11">Belongs to the class-V pyridoxal-phosphate-dependent aminotransferase family. SerC subfamily.</text>
</comment>
<dbReference type="GO" id="GO:0030170">
    <property type="term" value="F:pyridoxal phosphate binding"/>
    <property type="evidence" value="ECO:0007669"/>
    <property type="project" value="UniProtKB-UniRule"/>
</dbReference>
<feature type="binding site" evidence="11">
    <location>
        <position position="102"/>
    </location>
    <ligand>
        <name>pyridoxal 5'-phosphate</name>
        <dbReference type="ChEBI" id="CHEBI:597326"/>
    </ligand>
</feature>
<comment type="function">
    <text evidence="1 11">Catalyzes the reversible conversion of 3-phosphohydroxypyruvate to phosphoserine and of 3-hydroxy-2-oxo-4-phosphonooxybutanoate to phosphohydroxythreonine.</text>
</comment>
<evidence type="ECO:0000256" key="2">
    <source>
        <dbReference type="ARBA" id="ARBA00005099"/>
    </source>
</evidence>
<comment type="subunit">
    <text evidence="11">Homodimer.</text>
</comment>
<comment type="caution">
    <text evidence="13">The sequence shown here is derived from an EMBL/GenBank/DDBJ whole genome shotgun (WGS) entry which is preliminary data.</text>
</comment>
<comment type="catalytic activity">
    <reaction evidence="9 11">
        <text>4-(phosphooxy)-L-threonine + 2-oxoglutarate = (R)-3-hydroxy-2-oxo-4-phosphooxybutanoate + L-glutamate</text>
        <dbReference type="Rhea" id="RHEA:16573"/>
        <dbReference type="ChEBI" id="CHEBI:16810"/>
        <dbReference type="ChEBI" id="CHEBI:29985"/>
        <dbReference type="ChEBI" id="CHEBI:58452"/>
        <dbReference type="ChEBI" id="CHEBI:58538"/>
        <dbReference type="EC" id="2.6.1.52"/>
    </reaction>
</comment>
<evidence type="ECO:0000256" key="6">
    <source>
        <dbReference type="ARBA" id="ARBA00022679"/>
    </source>
</evidence>
<dbReference type="SUPFAM" id="SSF53383">
    <property type="entry name" value="PLP-dependent transferases"/>
    <property type="match status" value="1"/>
</dbReference>
<accession>A0A7X2IXU8</accession>
<organism evidence="13 14">
    <name type="scientific">Metabacillus lacus</name>
    <dbReference type="NCBI Taxonomy" id="1983721"/>
    <lineage>
        <taxon>Bacteria</taxon>
        <taxon>Bacillati</taxon>
        <taxon>Bacillota</taxon>
        <taxon>Bacilli</taxon>
        <taxon>Bacillales</taxon>
        <taxon>Bacillaceae</taxon>
        <taxon>Metabacillus</taxon>
    </lineage>
</organism>
<keyword evidence="11" id="KW-0963">Cytoplasm</keyword>
<comment type="catalytic activity">
    <reaction evidence="10 11">
        <text>O-phospho-L-serine + 2-oxoglutarate = 3-phosphooxypyruvate + L-glutamate</text>
        <dbReference type="Rhea" id="RHEA:14329"/>
        <dbReference type="ChEBI" id="CHEBI:16810"/>
        <dbReference type="ChEBI" id="CHEBI:18110"/>
        <dbReference type="ChEBI" id="CHEBI:29985"/>
        <dbReference type="ChEBI" id="CHEBI:57524"/>
        <dbReference type="EC" id="2.6.1.52"/>
    </reaction>
</comment>
<dbReference type="InterPro" id="IPR000192">
    <property type="entry name" value="Aminotrans_V_dom"/>
</dbReference>
<comment type="caution">
    <text evidence="11">Lacks conserved residue(s) required for the propagation of feature annotation.</text>
</comment>
<feature type="binding site" evidence="11">
    <location>
        <begin position="76"/>
        <end position="77"/>
    </location>
    <ligand>
        <name>pyridoxal 5'-phosphate</name>
        <dbReference type="ChEBI" id="CHEBI:597326"/>
    </ligand>
</feature>
<reference evidence="13 14" key="1">
    <citation type="submission" date="2019-11" db="EMBL/GenBank/DDBJ databases">
        <title>Bacillus lacus genome.</title>
        <authorList>
            <person name="Allen C.J."/>
            <person name="Newman J.D."/>
        </authorList>
    </citation>
    <scope>NUCLEOTIDE SEQUENCE [LARGE SCALE GENOMIC DNA]</scope>
    <source>
        <strain evidence="13 14">KCTC 33946</strain>
    </source>
</reference>
<comment type="cofactor">
    <cofactor evidence="11">
        <name>pyridoxal 5'-phosphate</name>
        <dbReference type="ChEBI" id="CHEBI:597326"/>
    </cofactor>
    <text evidence="11">Binds 1 pyridoxal phosphate per subunit.</text>
</comment>
<dbReference type="Pfam" id="PF00266">
    <property type="entry name" value="Aminotran_5"/>
    <property type="match status" value="1"/>
</dbReference>
<dbReference type="OrthoDB" id="9809412at2"/>
<dbReference type="RefSeq" id="WP_154306701.1">
    <property type="nucleotide sequence ID" value="NZ_WKKI01000005.1"/>
</dbReference>
<gene>
    <name evidence="11 13" type="primary">serC</name>
    <name evidence="13" type="ORF">GJU40_04620</name>
</gene>
<evidence type="ECO:0000256" key="10">
    <source>
        <dbReference type="ARBA" id="ARBA00049007"/>
    </source>
</evidence>
<dbReference type="GO" id="GO:0006564">
    <property type="term" value="P:L-serine biosynthetic process"/>
    <property type="evidence" value="ECO:0007669"/>
    <property type="project" value="UniProtKB-UniRule"/>
</dbReference>
<dbReference type="Gene3D" id="3.40.640.10">
    <property type="entry name" value="Type I PLP-dependent aspartate aminotransferase-like (Major domain)"/>
    <property type="match status" value="1"/>
</dbReference>
<dbReference type="Proteomes" id="UP000448867">
    <property type="component" value="Unassembled WGS sequence"/>
</dbReference>
<dbReference type="PIRSF" id="PIRSF000525">
    <property type="entry name" value="SerC"/>
    <property type="match status" value="1"/>
</dbReference>
<feature type="binding site" evidence="11">
    <location>
        <begin position="235"/>
        <end position="236"/>
    </location>
    <ligand>
        <name>pyridoxal 5'-phosphate</name>
        <dbReference type="ChEBI" id="CHEBI:597326"/>
    </ligand>
</feature>
<evidence type="ECO:0000256" key="8">
    <source>
        <dbReference type="ARBA" id="ARBA00023299"/>
    </source>
</evidence>
<dbReference type="HAMAP" id="MF_00160">
    <property type="entry name" value="SerC_aminotrans_5"/>
    <property type="match status" value="1"/>
</dbReference>
<evidence type="ECO:0000256" key="1">
    <source>
        <dbReference type="ARBA" id="ARBA00003483"/>
    </source>
</evidence>
<feature type="domain" description="Aminotransferase class V" evidence="12">
    <location>
        <begin position="6"/>
        <end position="340"/>
    </location>
</feature>
<evidence type="ECO:0000256" key="5">
    <source>
        <dbReference type="ARBA" id="ARBA00022605"/>
    </source>
</evidence>
<dbReference type="InterPro" id="IPR015422">
    <property type="entry name" value="PyrdxlP-dep_Trfase_small"/>
</dbReference>
<dbReference type="InterPro" id="IPR022278">
    <property type="entry name" value="Pser_aminoTfrase"/>
</dbReference>
<sequence>MFRSINFNAGPAALPQEVILKAQEELFDYHGTGMSIMEMSHRSKEFHAVHVHAQSMLREIMDIPDTHEVLFMQGGASHQFAMVPMNFLHPGQTAHYILTGTWAEKALQEAASLGSVDVLASTKETGYRSVPAELSKKPLHSAYTHITSNNTIYGTQWQSFPEVEDRLIADMSSDIMSRKIDVSKFSLIYAGAQKNLGPSGVTVVIADKDFLGTAQREQPKILQYKTFSDSNSLYNTPPTFSIYMLALVLEWTLERGGIHAIEKANNEKAQLLYHEIDSSEGFYEGHAEKGSRSQMNVTFRLPSEDLTAEFLKGAAAEGMVGLPGHRSVGGCRASIYNAVPITHCEALAEYMEKFRKKN</sequence>
<dbReference type="AlphaFoldDB" id="A0A7X2IXU8"/>
<keyword evidence="14" id="KW-1185">Reference proteome</keyword>
<proteinExistence type="inferred from homology"/>
<feature type="binding site" evidence="11">
    <location>
        <position position="151"/>
    </location>
    <ligand>
        <name>pyridoxal 5'-phosphate</name>
        <dbReference type="ChEBI" id="CHEBI:597326"/>
    </ligand>
</feature>
<feature type="binding site" evidence="11">
    <location>
        <position position="193"/>
    </location>
    <ligand>
        <name>pyridoxal 5'-phosphate</name>
        <dbReference type="ChEBI" id="CHEBI:597326"/>
    </ligand>
</feature>
<comment type="subcellular location">
    <subcellularLocation>
        <location evidence="11">Cytoplasm</location>
    </subcellularLocation>
</comment>
<feature type="binding site" evidence="11">
    <location>
        <position position="42"/>
    </location>
    <ligand>
        <name>L-glutamate</name>
        <dbReference type="ChEBI" id="CHEBI:29985"/>
    </ligand>
</feature>
<dbReference type="GO" id="GO:0005737">
    <property type="term" value="C:cytoplasm"/>
    <property type="evidence" value="ECO:0007669"/>
    <property type="project" value="UniProtKB-SubCell"/>
</dbReference>
<dbReference type="Gene3D" id="3.90.1150.10">
    <property type="entry name" value="Aspartate Aminotransferase, domain 1"/>
    <property type="match status" value="1"/>
</dbReference>
<evidence type="ECO:0000256" key="7">
    <source>
        <dbReference type="ARBA" id="ARBA00022898"/>
    </source>
</evidence>
<dbReference type="FunFam" id="3.90.1150.10:FF:000006">
    <property type="entry name" value="Phosphoserine aminotransferase"/>
    <property type="match status" value="1"/>
</dbReference>
<evidence type="ECO:0000256" key="4">
    <source>
        <dbReference type="ARBA" id="ARBA00022576"/>
    </source>
</evidence>
<dbReference type="PANTHER" id="PTHR43247:SF1">
    <property type="entry name" value="PHOSPHOSERINE AMINOTRANSFERASE"/>
    <property type="match status" value="1"/>
</dbReference>
<keyword evidence="4 11" id="KW-0032">Aminotransferase</keyword>
<evidence type="ECO:0000256" key="3">
    <source>
        <dbReference type="ARBA" id="ARBA00006904"/>
    </source>
</evidence>
<evidence type="ECO:0000256" key="9">
    <source>
        <dbReference type="ARBA" id="ARBA00047630"/>
    </source>
</evidence>
<feature type="binding site" evidence="11">
    <location>
        <position position="170"/>
    </location>
    <ligand>
        <name>pyridoxal 5'-phosphate</name>
        <dbReference type="ChEBI" id="CHEBI:597326"/>
    </ligand>
</feature>
<evidence type="ECO:0000313" key="14">
    <source>
        <dbReference type="Proteomes" id="UP000448867"/>
    </source>
</evidence>
<keyword evidence="5 11" id="KW-0028">Amino-acid biosynthesis</keyword>
<dbReference type="EC" id="2.6.1.52" evidence="11"/>
<dbReference type="InterPro" id="IPR015421">
    <property type="entry name" value="PyrdxlP-dep_Trfase_major"/>
</dbReference>
<dbReference type="EMBL" id="WKKI01000005">
    <property type="protein sequence ID" value="MRX71457.1"/>
    <property type="molecule type" value="Genomic_DNA"/>
</dbReference>
<keyword evidence="6 11" id="KW-0808">Transferase</keyword>
<feature type="modified residue" description="N6-(pyridoxal phosphate)lysine" evidence="11">
    <location>
        <position position="194"/>
    </location>
</feature>
<dbReference type="NCBIfam" id="NF003764">
    <property type="entry name" value="PRK05355.1"/>
    <property type="match status" value="1"/>
</dbReference>
<evidence type="ECO:0000259" key="12">
    <source>
        <dbReference type="Pfam" id="PF00266"/>
    </source>
</evidence>
<name>A0A7X2IXU8_9BACI</name>
<keyword evidence="8 11" id="KW-0718">Serine biosynthesis</keyword>
<dbReference type="PANTHER" id="PTHR43247">
    <property type="entry name" value="PHOSPHOSERINE AMINOTRANSFERASE"/>
    <property type="match status" value="1"/>
</dbReference>
<dbReference type="UniPathway" id="UPA00135">
    <property type="reaction ID" value="UER00197"/>
</dbReference>
<dbReference type="InterPro" id="IPR015424">
    <property type="entry name" value="PyrdxlP-dep_Trfase"/>
</dbReference>
<dbReference type="FunFam" id="3.40.640.10:FF:000010">
    <property type="entry name" value="Phosphoserine aminotransferase"/>
    <property type="match status" value="1"/>
</dbReference>
<dbReference type="GO" id="GO:0004648">
    <property type="term" value="F:O-phospho-L-serine:2-oxoglutarate aminotransferase activity"/>
    <property type="evidence" value="ECO:0007669"/>
    <property type="project" value="UniProtKB-UniRule"/>
</dbReference>
<protein>
    <recommendedName>
        <fullName evidence="11">Phosphoserine aminotransferase</fullName>
        <ecNumber evidence="11">2.6.1.52</ecNumber>
    </recommendedName>
    <alternativeName>
        <fullName evidence="11">Phosphohydroxythreonine aminotransferase</fullName>
        <shortName evidence="11">PSAT</shortName>
    </alternativeName>
</protein>
<evidence type="ECO:0000313" key="13">
    <source>
        <dbReference type="EMBL" id="MRX71457.1"/>
    </source>
</evidence>
<dbReference type="NCBIfam" id="TIGR01364">
    <property type="entry name" value="serC_1"/>
    <property type="match status" value="1"/>
</dbReference>
<evidence type="ECO:0000256" key="11">
    <source>
        <dbReference type="HAMAP-Rule" id="MF_00160"/>
    </source>
</evidence>
<comment type="pathway">
    <text evidence="2 11">Amino-acid biosynthesis; L-serine biosynthesis; L-serine from 3-phospho-D-glycerate: step 2/3.</text>
</comment>